<dbReference type="PANTHER" id="PTHR42852:SF13">
    <property type="entry name" value="PROTEIN DIPZ"/>
    <property type="match status" value="1"/>
</dbReference>
<dbReference type="CDD" id="cd02966">
    <property type="entry name" value="TlpA_like_family"/>
    <property type="match status" value="1"/>
</dbReference>
<dbReference type="PROSITE" id="PS51352">
    <property type="entry name" value="THIOREDOXIN_2"/>
    <property type="match status" value="1"/>
</dbReference>
<keyword evidence="2" id="KW-0201">Cytochrome c-type biogenesis</keyword>
<dbReference type="EC" id="1.11.1.15" evidence="6"/>
<dbReference type="EMBL" id="FN645454">
    <property type="protein sequence ID" value="CBI77001.1"/>
    <property type="molecule type" value="Genomic_DNA"/>
</dbReference>
<dbReference type="OrthoDB" id="9799347at2"/>
<dbReference type="Gene3D" id="3.40.30.10">
    <property type="entry name" value="Glutaredoxin"/>
    <property type="match status" value="1"/>
</dbReference>
<dbReference type="InterPro" id="IPR013766">
    <property type="entry name" value="Thioredoxin_domain"/>
</dbReference>
<organism evidence="6 7">
    <name type="scientific">Bartonella clarridgeiae (strain CCUG 45776 / CIP 104772 / 73)</name>
    <dbReference type="NCBI Taxonomy" id="696125"/>
    <lineage>
        <taxon>Bacteria</taxon>
        <taxon>Pseudomonadati</taxon>
        <taxon>Pseudomonadota</taxon>
        <taxon>Alphaproteobacteria</taxon>
        <taxon>Hyphomicrobiales</taxon>
        <taxon>Bartonellaceae</taxon>
        <taxon>Bartonella</taxon>
    </lineage>
</organism>
<sequence>MIPQIFISRKNKNKKTQSFLIFFIIALILYATINQNSNRRALFPNFISEAKAQEIDLNKKIQMEKIGAIKKVAKGFFTHMRFSDTPYDMNQFSFKDIEGKDHKLSEFIGKPILVNLWAIWCAPCRAEMPELAQLKRDMGGNNFDVIAINIDKNTSSEKIQKFLSNAHADNLVYYRDSTMNIFQNIRKKGLALGLPITFLISKNGYLIASFNGAAPWANDDAKALIKAVIEENL</sequence>
<evidence type="ECO:0000256" key="1">
    <source>
        <dbReference type="ARBA" id="ARBA00004196"/>
    </source>
</evidence>
<dbReference type="PROSITE" id="PS00194">
    <property type="entry name" value="THIOREDOXIN_1"/>
    <property type="match status" value="1"/>
</dbReference>
<feature type="transmembrane region" description="Helical" evidence="4">
    <location>
        <begin position="16"/>
        <end position="33"/>
    </location>
</feature>
<evidence type="ECO:0000256" key="3">
    <source>
        <dbReference type="ARBA" id="ARBA00023284"/>
    </source>
</evidence>
<proteinExistence type="predicted"/>
<dbReference type="InterPro" id="IPR013740">
    <property type="entry name" value="Redoxin"/>
</dbReference>
<dbReference type="InterPro" id="IPR036249">
    <property type="entry name" value="Thioredoxin-like_sf"/>
</dbReference>
<dbReference type="GO" id="GO:0030313">
    <property type="term" value="C:cell envelope"/>
    <property type="evidence" value="ECO:0007669"/>
    <property type="project" value="UniProtKB-SubCell"/>
</dbReference>
<protein>
    <submittedName>
        <fullName evidence="6">Antioxidant, AhpC/TSA family</fullName>
        <ecNumber evidence="6">1.11.1.15</ecNumber>
    </submittedName>
</protein>
<dbReference type="InterPro" id="IPR050553">
    <property type="entry name" value="Thioredoxin_ResA/DsbE_sf"/>
</dbReference>
<keyword evidence="7" id="KW-1185">Reference proteome</keyword>
<keyword evidence="4" id="KW-0812">Transmembrane</keyword>
<keyword evidence="4" id="KW-0472">Membrane</keyword>
<dbReference type="Proteomes" id="UP000009101">
    <property type="component" value="Chromosome"/>
</dbReference>
<dbReference type="AlphaFoldDB" id="E6YJG3"/>
<name>E6YJG3_BARC7</name>
<keyword evidence="6" id="KW-0575">Peroxidase</keyword>
<evidence type="ECO:0000259" key="5">
    <source>
        <dbReference type="PROSITE" id="PS51352"/>
    </source>
</evidence>
<dbReference type="Pfam" id="PF08534">
    <property type="entry name" value="Redoxin"/>
    <property type="match status" value="1"/>
</dbReference>
<feature type="domain" description="Thioredoxin" evidence="5">
    <location>
        <begin position="83"/>
        <end position="233"/>
    </location>
</feature>
<dbReference type="RefSeq" id="WP_013545615.1">
    <property type="nucleotide sequence ID" value="NC_014932.1"/>
</dbReference>
<dbReference type="STRING" id="696125.BARCL_1329"/>
<evidence type="ECO:0000313" key="6">
    <source>
        <dbReference type="EMBL" id="CBI77001.1"/>
    </source>
</evidence>
<accession>E6YJG3</accession>
<evidence type="ECO:0000256" key="2">
    <source>
        <dbReference type="ARBA" id="ARBA00022748"/>
    </source>
</evidence>
<reference evidence="7" key="1">
    <citation type="submission" date="2009-11" db="EMBL/GenBank/DDBJ databases">
        <title>Genome sequencing of Bartonella species and comparative genomics.</title>
        <authorList>
            <person name="Engel P."/>
            <person name="Salzburger W."/>
            <person name="Marius L."/>
            <person name="Chao-Chin C."/>
            <person name="Soichi M."/>
            <person name="Christa L."/>
            <person name="Alexandra C."/>
            <person name="Aurelie L."/>
            <person name="Claudine M."/>
            <person name="Stephan S.C."/>
            <person name="Christoph D."/>
        </authorList>
    </citation>
    <scope>NUCLEOTIDE SEQUENCE [LARGE SCALE GENOMIC DNA]</scope>
    <source>
        <strain evidence="7">CIP 104772 / 73</strain>
    </source>
</reference>
<reference evidence="6 7" key="2">
    <citation type="journal article" date="2011" name="PLoS Genet.">
        <title>Parallel evolution of a type IV secretion system in radiating lineages of the host-restricted bacterial pathogen Bartonella.</title>
        <authorList>
            <person name="Engel P."/>
            <person name="Salzburger W."/>
            <person name="Liesch M."/>
            <person name="Chang C.C."/>
            <person name="Maruyama S."/>
            <person name="Lanz C."/>
            <person name="Calteau A."/>
            <person name="Lajus A."/>
            <person name="Medigue C."/>
            <person name="Schuster S.C."/>
            <person name="Dehio C."/>
        </authorList>
    </citation>
    <scope>NUCLEOTIDE SEQUENCE [LARGE SCALE GENOMIC DNA]</scope>
    <source>
        <strain evidence="7">CIP 104772 / 73</strain>
    </source>
</reference>
<dbReference type="InterPro" id="IPR017937">
    <property type="entry name" value="Thioredoxin_CS"/>
</dbReference>
<dbReference type="eggNOG" id="COG0526">
    <property type="taxonomic scope" value="Bacteria"/>
</dbReference>
<evidence type="ECO:0000313" key="7">
    <source>
        <dbReference type="Proteomes" id="UP000009101"/>
    </source>
</evidence>
<evidence type="ECO:0000256" key="4">
    <source>
        <dbReference type="SAM" id="Phobius"/>
    </source>
</evidence>
<dbReference type="GO" id="GO:0017004">
    <property type="term" value="P:cytochrome complex assembly"/>
    <property type="evidence" value="ECO:0007669"/>
    <property type="project" value="UniProtKB-KW"/>
</dbReference>
<dbReference type="GO" id="GO:0015036">
    <property type="term" value="F:disulfide oxidoreductase activity"/>
    <property type="evidence" value="ECO:0007669"/>
    <property type="project" value="UniProtKB-ARBA"/>
</dbReference>
<gene>
    <name evidence="6" type="ordered locus">BARCL_1329</name>
</gene>
<keyword evidence="3" id="KW-0676">Redox-active center</keyword>
<dbReference type="HOGENOM" id="CLU_042529_11_0_5"/>
<keyword evidence="6" id="KW-0560">Oxidoreductase</keyword>
<dbReference type="SUPFAM" id="SSF52833">
    <property type="entry name" value="Thioredoxin-like"/>
    <property type="match status" value="1"/>
</dbReference>
<dbReference type="GO" id="GO:0004601">
    <property type="term" value="F:peroxidase activity"/>
    <property type="evidence" value="ECO:0007669"/>
    <property type="project" value="UniProtKB-KW"/>
</dbReference>
<comment type="subcellular location">
    <subcellularLocation>
        <location evidence="1">Cell envelope</location>
    </subcellularLocation>
</comment>
<dbReference type="PANTHER" id="PTHR42852">
    <property type="entry name" value="THIOL:DISULFIDE INTERCHANGE PROTEIN DSBE"/>
    <property type="match status" value="1"/>
</dbReference>
<keyword evidence="4" id="KW-1133">Transmembrane helix</keyword>
<dbReference type="KEGG" id="bcd:BARCL_1329"/>